<name>A0A0R2EQ31_9LACO</name>
<dbReference type="EMBL" id="AYZM01000177">
    <property type="protein sequence ID" value="KRN15989.1"/>
    <property type="molecule type" value="Genomic_DNA"/>
</dbReference>
<proteinExistence type="predicted"/>
<protein>
    <recommendedName>
        <fullName evidence="1">Type VII secretion system protein EssD-like domain-containing protein</fullName>
    </recommendedName>
</protein>
<evidence type="ECO:0000313" key="3">
    <source>
        <dbReference type="Proteomes" id="UP000051442"/>
    </source>
</evidence>
<gene>
    <name evidence="2" type="ORF">FD14_GL002797</name>
</gene>
<dbReference type="Gene3D" id="3.40.570.10">
    <property type="entry name" value="Extracellular Endonuclease, subunit A"/>
    <property type="match status" value="1"/>
</dbReference>
<reference evidence="2 3" key="1">
    <citation type="journal article" date="2015" name="Genome Announc.">
        <title>Expanding the biotechnology potential of lactobacilli through comparative genomics of 213 strains and associated genera.</title>
        <authorList>
            <person name="Sun Z."/>
            <person name="Harris H.M."/>
            <person name="McCann A."/>
            <person name="Guo C."/>
            <person name="Argimon S."/>
            <person name="Zhang W."/>
            <person name="Yang X."/>
            <person name="Jeffery I.B."/>
            <person name="Cooney J.C."/>
            <person name="Kagawa T.F."/>
            <person name="Liu W."/>
            <person name="Song Y."/>
            <person name="Salvetti E."/>
            <person name="Wrobel A."/>
            <person name="Rasinkangas P."/>
            <person name="Parkhill J."/>
            <person name="Rea M.C."/>
            <person name="O'Sullivan O."/>
            <person name="Ritari J."/>
            <person name="Douillard F.P."/>
            <person name="Paul Ross R."/>
            <person name="Yang R."/>
            <person name="Briner A.E."/>
            <person name="Felis G.E."/>
            <person name="de Vos W.M."/>
            <person name="Barrangou R."/>
            <person name="Klaenhammer T.R."/>
            <person name="Caufield P.W."/>
            <person name="Cui Y."/>
            <person name="Zhang H."/>
            <person name="O'Toole P.W."/>
        </authorList>
    </citation>
    <scope>NUCLEOTIDE SEQUENCE [LARGE SCALE GENOMIC DNA]</scope>
    <source>
        <strain evidence="2 3">DSM 23365</strain>
    </source>
</reference>
<dbReference type="Proteomes" id="UP000051442">
    <property type="component" value="Unassembled WGS sequence"/>
</dbReference>
<dbReference type="Pfam" id="PF13930">
    <property type="entry name" value="Endonuclea_NS_2"/>
    <property type="match status" value="1"/>
</dbReference>
<comment type="caution">
    <text evidence="2">The sequence shown here is derived from an EMBL/GenBank/DDBJ whole genome shotgun (WGS) entry which is preliminary data.</text>
</comment>
<evidence type="ECO:0000313" key="2">
    <source>
        <dbReference type="EMBL" id="KRN15989.1"/>
    </source>
</evidence>
<dbReference type="STRING" id="1423804.FD14_GL002797"/>
<feature type="domain" description="Type VII secretion system protein EssD-like" evidence="1">
    <location>
        <begin position="136"/>
        <end position="230"/>
    </location>
</feature>
<sequence>MEGEIMNQYLKKSLSLVLLTGALFGGGQLIHTQTASAKAQSASVVASKLTSYTNAKSAGPTKDYYYTNGKAQFGSFAGIKTGGTHFATDSHHRSATARAVLTYSEYKASQGSRQGTPRDPYKWPSSNPIVAVTYSLTHRTYHGYLWNRSHSIGDSLLGKKSYTSNANFTTGTRSQNVGADQNGGMRYAEEKVENYWASHPGTKRTVKYETTPVYRGSEVIPRGSIVDIKSSDGKLNTEVVVLNSDEGVKINYSTGKTSVKKTATTVKKTTAKKTTKKTTATKTTSSKLRKSGKWTIAASGKVFVSKSKIYYTKVTNPGNYTYESRTAAIHSGARKAVRGNGYAQP</sequence>
<keyword evidence="3" id="KW-1185">Reference proteome</keyword>
<dbReference type="PATRIC" id="fig|1423804.4.peg.3012"/>
<dbReference type="InterPro" id="IPR044927">
    <property type="entry name" value="Endonuclea_NS_2"/>
</dbReference>
<dbReference type="InterPro" id="IPR044929">
    <property type="entry name" value="DNA/RNA_non-sp_Endonuclease_sf"/>
</dbReference>
<dbReference type="AlphaFoldDB" id="A0A0R2EQ31"/>
<evidence type="ECO:0000259" key="1">
    <source>
        <dbReference type="Pfam" id="PF13930"/>
    </source>
</evidence>
<organism evidence="2 3">
    <name type="scientific">Secundilactobacillus similis DSM 23365 = JCM 2765</name>
    <dbReference type="NCBI Taxonomy" id="1423804"/>
    <lineage>
        <taxon>Bacteria</taxon>
        <taxon>Bacillati</taxon>
        <taxon>Bacillota</taxon>
        <taxon>Bacilli</taxon>
        <taxon>Lactobacillales</taxon>
        <taxon>Lactobacillaceae</taxon>
        <taxon>Secundilactobacillus</taxon>
    </lineage>
</organism>
<accession>A0A0R2EQ31</accession>